<keyword evidence="4 8" id="KW-0479">Metal-binding</keyword>
<dbReference type="STRING" id="1288484.GCA_000348665_00740"/>
<dbReference type="CDD" id="cd05656">
    <property type="entry name" value="M42_Frv"/>
    <property type="match status" value="1"/>
</dbReference>
<accession>A0A345IJ14</accession>
<sequence>MPFRASRNSENCSRLRVMSDAQSSGNPSPINRDFLFALLSQAAPSGCERRAADVWKKEAATFARVSEDHYGNVYAELGPQDGPVIALMGHLDEIGLIVSHIDDKGHLSVLGVGGWDPQVLVGQRIRLLAPGGDLLGVVGKKAIHVMEAEERTKASKLEDLWIDVGLEADEVKALVPVGTYGVIEQGPIMVGNKVVSRALDNRIGAFIVLEALRALGNTDLKHRVVAVGTSQEEIGVFGAQTSAYRLDPVAGIAVDVTHETGQPGVSEKKYGVAPFGSGANLAVGPMSNPVLLRQLTEAAARENIPYTLSASGRYTGTDADALTLVRSGVPTGVVSIPNRYMHSPSEMIDERDARACIDIIVAWIRGLEATPDFVRTAPHSV</sequence>
<evidence type="ECO:0000313" key="9">
    <source>
        <dbReference type="EMBL" id="AXG99686.1"/>
    </source>
</evidence>
<dbReference type="EMBL" id="CP031158">
    <property type="protein sequence ID" value="AXG99686.1"/>
    <property type="molecule type" value="Genomic_DNA"/>
</dbReference>
<keyword evidence="3" id="KW-0645">Protease</keyword>
<evidence type="ECO:0000313" key="10">
    <source>
        <dbReference type="Proteomes" id="UP000253744"/>
    </source>
</evidence>
<dbReference type="InterPro" id="IPR051464">
    <property type="entry name" value="Peptidase_M42_aminopept"/>
</dbReference>
<evidence type="ECO:0000256" key="1">
    <source>
        <dbReference type="ARBA" id="ARBA00006272"/>
    </source>
</evidence>
<dbReference type="PANTHER" id="PTHR32481">
    <property type="entry name" value="AMINOPEPTIDASE"/>
    <property type="match status" value="1"/>
</dbReference>
<evidence type="ECO:0000256" key="6">
    <source>
        <dbReference type="PIRNR" id="PIRNR001123"/>
    </source>
</evidence>
<comment type="similarity">
    <text evidence="1 6">Belongs to the peptidase M42 family.</text>
</comment>
<gene>
    <name evidence="9" type="ORF">DVJ83_11730</name>
</gene>
<dbReference type="InterPro" id="IPR023367">
    <property type="entry name" value="Peptidase_M42_dom2"/>
</dbReference>
<dbReference type="InterPro" id="IPR008007">
    <property type="entry name" value="Peptidase_M42"/>
</dbReference>
<dbReference type="KEGG" id="dwu:DVJ83_11730"/>
<keyword evidence="5" id="KW-0378">Hydrolase</keyword>
<feature type="binding site" evidence="8">
    <location>
        <position position="90"/>
    </location>
    <ligand>
        <name>Zn(2+)</name>
        <dbReference type="ChEBI" id="CHEBI:29105"/>
        <label>1</label>
    </ligand>
</feature>
<dbReference type="GO" id="GO:0046872">
    <property type="term" value="F:metal ion binding"/>
    <property type="evidence" value="ECO:0007669"/>
    <property type="project" value="UniProtKB-UniRule"/>
</dbReference>
<dbReference type="SUPFAM" id="SSF53187">
    <property type="entry name" value="Zn-dependent exopeptidases"/>
    <property type="match status" value="1"/>
</dbReference>
<feature type="binding site" evidence="8">
    <location>
        <position position="233"/>
    </location>
    <ligand>
        <name>Zn(2+)</name>
        <dbReference type="ChEBI" id="CHEBI:29105"/>
        <label>2</label>
    </ligand>
</feature>
<feature type="binding site" evidence="8">
    <location>
        <position position="200"/>
    </location>
    <ligand>
        <name>Zn(2+)</name>
        <dbReference type="ChEBI" id="CHEBI:29105"/>
        <label>1</label>
    </ligand>
</feature>
<feature type="active site" description="Proton acceptor" evidence="7">
    <location>
        <position position="232"/>
    </location>
</feature>
<dbReference type="Gene3D" id="2.40.30.40">
    <property type="entry name" value="Peptidase M42, domain 2"/>
    <property type="match status" value="1"/>
</dbReference>
<evidence type="ECO:0000256" key="4">
    <source>
        <dbReference type="ARBA" id="ARBA00022723"/>
    </source>
</evidence>
<feature type="binding site" evidence="8">
    <location>
        <position position="200"/>
    </location>
    <ligand>
        <name>Zn(2+)</name>
        <dbReference type="ChEBI" id="CHEBI:29105"/>
        <label>2</label>
    </ligand>
</feature>
<dbReference type="GO" id="GO:0006508">
    <property type="term" value="P:proteolysis"/>
    <property type="evidence" value="ECO:0007669"/>
    <property type="project" value="UniProtKB-KW"/>
</dbReference>
<dbReference type="SUPFAM" id="SSF101821">
    <property type="entry name" value="Aminopeptidase/glucanase lid domain"/>
    <property type="match status" value="1"/>
</dbReference>
<dbReference type="AlphaFoldDB" id="A0A345IJ14"/>
<dbReference type="Gene3D" id="3.40.630.10">
    <property type="entry name" value="Zn peptidases"/>
    <property type="match status" value="1"/>
</dbReference>
<dbReference type="Proteomes" id="UP000253744">
    <property type="component" value="Chromosome"/>
</dbReference>
<feature type="binding site" evidence="8">
    <location>
        <position position="342"/>
    </location>
    <ligand>
        <name>Zn(2+)</name>
        <dbReference type="ChEBI" id="CHEBI:29105"/>
        <label>2</label>
    </ligand>
</feature>
<evidence type="ECO:0000256" key="7">
    <source>
        <dbReference type="PIRSR" id="PIRSR001123-1"/>
    </source>
</evidence>
<dbReference type="GO" id="GO:0004177">
    <property type="term" value="F:aminopeptidase activity"/>
    <property type="evidence" value="ECO:0007669"/>
    <property type="project" value="UniProtKB-UniRule"/>
</dbReference>
<dbReference type="PIRSF" id="PIRSF001123">
    <property type="entry name" value="PepA_GA"/>
    <property type="match status" value="1"/>
</dbReference>
<protein>
    <submittedName>
        <fullName evidence="9">M42 family peptidase</fullName>
    </submittedName>
</protein>
<organism evidence="9 10">
    <name type="scientific">Deinococcus wulumuqiensis</name>
    <dbReference type="NCBI Taxonomy" id="980427"/>
    <lineage>
        <taxon>Bacteria</taxon>
        <taxon>Thermotogati</taxon>
        <taxon>Deinococcota</taxon>
        <taxon>Deinococci</taxon>
        <taxon>Deinococcales</taxon>
        <taxon>Deinococcaceae</taxon>
        <taxon>Deinococcus</taxon>
    </lineage>
</organism>
<proteinExistence type="inferred from homology"/>
<comment type="cofactor">
    <cofactor evidence="8">
        <name>a divalent metal cation</name>
        <dbReference type="ChEBI" id="CHEBI:60240"/>
    </cofactor>
    <text evidence="8">Binds 2 divalent metal cations per subunit.</text>
</comment>
<dbReference type="Pfam" id="PF05343">
    <property type="entry name" value="Peptidase_M42"/>
    <property type="match status" value="1"/>
</dbReference>
<evidence type="ECO:0000256" key="3">
    <source>
        <dbReference type="ARBA" id="ARBA00022670"/>
    </source>
</evidence>
<evidence type="ECO:0000256" key="5">
    <source>
        <dbReference type="ARBA" id="ARBA00022801"/>
    </source>
</evidence>
<name>A0A345IJ14_9DEIO</name>
<evidence type="ECO:0000256" key="2">
    <source>
        <dbReference type="ARBA" id="ARBA00022438"/>
    </source>
</evidence>
<feature type="binding site" evidence="8">
    <location>
        <position position="255"/>
    </location>
    <ligand>
        <name>Zn(2+)</name>
        <dbReference type="ChEBI" id="CHEBI:29105"/>
        <label>1</label>
    </ligand>
</feature>
<reference evidence="9 10" key="1">
    <citation type="submission" date="2018-07" db="EMBL/GenBank/DDBJ databases">
        <title>Complete Genome and Methylome Analysis of Deinococcus wulumuqiensis NEB 479.</title>
        <authorList>
            <person name="Fomenkov A."/>
            <person name="Luyten Y."/>
            <person name="Vincze T."/>
            <person name="Anton B.P."/>
            <person name="Clark T."/>
            <person name="Roberts R.J."/>
            <person name="Morgan R.D."/>
        </authorList>
    </citation>
    <scope>NUCLEOTIDE SEQUENCE [LARGE SCALE GENOMIC DNA]</scope>
    <source>
        <strain evidence="9 10">NEB 479</strain>
    </source>
</reference>
<evidence type="ECO:0000256" key="8">
    <source>
        <dbReference type="PIRSR" id="PIRSR001123-2"/>
    </source>
</evidence>
<keyword evidence="2" id="KW-0031">Aminopeptidase</keyword>
<dbReference type="PANTHER" id="PTHR32481:SF20">
    <property type="entry name" value="AMINOPEPTIDASE YSDC"/>
    <property type="match status" value="1"/>
</dbReference>